<accession>A0AAU9T4C7</accession>
<evidence type="ECO:0000313" key="6">
    <source>
        <dbReference type="EMBL" id="CAH2079041.1"/>
    </source>
</evidence>
<comment type="subcellular location">
    <subcellularLocation>
        <location evidence="1">Secreted</location>
    </subcellularLocation>
</comment>
<reference evidence="6 7" key="1">
    <citation type="submission" date="2022-03" db="EMBL/GenBank/DDBJ databases">
        <authorList>
            <person name="Nunn A."/>
            <person name="Chopra R."/>
            <person name="Nunn A."/>
            <person name="Contreras Garrido A."/>
        </authorList>
    </citation>
    <scope>NUCLEOTIDE SEQUENCE [LARGE SCALE GENOMIC DNA]</scope>
</reference>
<dbReference type="EMBL" id="OU466863">
    <property type="protein sequence ID" value="CAH2079041.1"/>
    <property type="molecule type" value="Genomic_DNA"/>
</dbReference>
<evidence type="ECO:0000256" key="1">
    <source>
        <dbReference type="ARBA" id="ARBA00004613"/>
    </source>
</evidence>
<protein>
    <submittedName>
        <fullName evidence="6">Uncharacterized protein</fullName>
    </submittedName>
</protein>
<dbReference type="Pfam" id="PF05938">
    <property type="entry name" value="Self-incomp_S1"/>
    <property type="match status" value="1"/>
</dbReference>
<name>A0AAU9T4C7_THLAR</name>
<dbReference type="GO" id="GO:0005576">
    <property type="term" value="C:extracellular region"/>
    <property type="evidence" value="ECO:0007669"/>
    <property type="project" value="UniProtKB-SubCell"/>
</dbReference>
<dbReference type="Proteomes" id="UP000836841">
    <property type="component" value="Chromosome 7"/>
</dbReference>
<evidence type="ECO:0000256" key="4">
    <source>
        <dbReference type="ARBA" id="ARBA00022525"/>
    </source>
</evidence>
<sequence>MSNAKLWAANFIQFKNSLGPQNKIYISCGGNVAFNFFLNPREIYNFSFHGYTFKKNVIDCVITQTIAKDKMAKIRAYSGGSALFEHGKKNYWDFREDGIYFTHGKAIPKLDYKWSTPPKKKL</sequence>
<gene>
    <name evidence="6" type="ORF">TAV2_LOCUS23896</name>
</gene>
<dbReference type="GO" id="GO:0060320">
    <property type="term" value="P:rejection of self pollen"/>
    <property type="evidence" value="ECO:0007669"/>
    <property type="project" value="UniProtKB-KW"/>
</dbReference>
<evidence type="ECO:0000313" key="7">
    <source>
        <dbReference type="Proteomes" id="UP000836841"/>
    </source>
</evidence>
<organism evidence="6 7">
    <name type="scientific">Thlaspi arvense</name>
    <name type="common">Field penny-cress</name>
    <dbReference type="NCBI Taxonomy" id="13288"/>
    <lineage>
        <taxon>Eukaryota</taxon>
        <taxon>Viridiplantae</taxon>
        <taxon>Streptophyta</taxon>
        <taxon>Embryophyta</taxon>
        <taxon>Tracheophyta</taxon>
        <taxon>Spermatophyta</taxon>
        <taxon>Magnoliopsida</taxon>
        <taxon>eudicotyledons</taxon>
        <taxon>Gunneridae</taxon>
        <taxon>Pentapetalae</taxon>
        <taxon>rosids</taxon>
        <taxon>malvids</taxon>
        <taxon>Brassicales</taxon>
        <taxon>Brassicaceae</taxon>
        <taxon>Thlaspideae</taxon>
        <taxon>Thlaspi</taxon>
    </lineage>
</organism>
<keyword evidence="5" id="KW-0732">Signal</keyword>
<proteinExistence type="inferred from homology"/>
<evidence type="ECO:0000256" key="5">
    <source>
        <dbReference type="ARBA" id="ARBA00022729"/>
    </source>
</evidence>
<dbReference type="InterPro" id="IPR010264">
    <property type="entry name" value="Self-incomp_S1"/>
</dbReference>
<evidence type="ECO:0000256" key="3">
    <source>
        <dbReference type="ARBA" id="ARBA00022471"/>
    </source>
</evidence>
<keyword evidence="7" id="KW-1185">Reference proteome</keyword>
<evidence type="ECO:0000256" key="2">
    <source>
        <dbReference type="ARBA" id="ARBA00005581"/>
    </source>
</evidence>
<keyword evidence="3" id="KW-0713">Self-incompatibility</keyword>
<keyword evidence="4" id="KW-0964">Secreted</keyword>
<dbReference type="AlphaFoldDB" id="A0AAU9T4C7"/>
<comment type="similarity">
    <text evidence="2">Belongs to the plant self-incompatibility (S1) protein family.</text>
</comment>